<accession>D3B320</accession>
<dbReference type="RefSeq" id="XP_020435835.1">
    <property type="nucleotide sequence ID" value="XM_020573763.1"/>
</dbReference>
<dbReference type="Proteomes" id="UP000001396">
    <property type="component" value="Unassembled WGS sequence"/>
</dbReference>
<comment type="caution">
    <text evidence="1">The sequence shown here is derived from an EMBL/GenBank/DDBJ whole genome shotgun (WGS) entry which is preliminary data.</text>
</comment>
<dbReference type="GeneID" id="31358308"/>
<keyword evidence="2" id="KW-1185">Reference proteome</keyword>
<organism evidence="1 2">
    <name type="scientific">Heterostelium pallidum (strain ATCC 26659 / Pp 5 / PN500)</name>
    <name type="common">Cellular slime mold</name>
    <name type="synonym">Polysphondylium pallidum</name>
    <dbReference type="NCBI Taxonomy" id="670386"/>
    <lineage>
        <taxon>Eukaryota</taxon>
        <taxon>Amoebozoa</taxon>
        <taxon>Evosea</taxon>
        <taxon>Eumycetozoa</taxon>
        <taxon>Dictyostelia</taxon>
        <taxon>Acytosteliales</taxon>
        <taxon>Acytosteliaceae</taxon>
        <taxon>Heterostelium</taxon>
    </lineage>
</organism>
<sequence length="208" mass="23826">MSKWYNAMYDNYRHIIGLQDSLNGKKFILHVDDNKPGFVYLVPWDSDNVQNPGIWVDKLGDNTFVLYSGDPKTKIYHPQYSDCVIDHGKKIFTSLDISGDIITYKGDNIAFTFNDDNTISLTNTNNVMAYNRRSPGLYAGVNLDNTFVKLTVFQVTPYLYDTVETPNKTAEPLSSTSSIKKVVITIWIDKFIAFYSSLCYHHPFLYLD</sequence>
<dbReference type="EMBL" id="ADBJ01000010">
    <property type="protein sequence ID" value="EFA83718.1"/>
    <property type="molecule type" value="Genomic_DNA"/>
</dbReference>
<evidence type="ECO:0000313" key="2">
    <source>
        <dbReference type="Proteomes" id="UP000001396"/>
    </source>
</evidence>
<name>D3B320_HETP5</name>
<reference evidence="1 2" key="1">
    <citation type="journal article" date="2011" name="Genome Res.">
        <title>Phylogeny-wide analysis of social amoeba genomes highlights ancient origins for complex intercellular communication.</title>
        <authorList>
            <person name="Heidel A.J."/>
            <person name="Lawal H.M."/>
            <person name="Felder M."/>
            <person name="Schilde C."/>
            <person name="Helps N.R."/>
            <person name="Tunggal B."/>
            <person name="Rivero F."/>
            <person name="John U."/>
            <person name="Schleicher M."/>
            <person name="Eichinger L."/>
            <person name="Platzer M."/>
            <person name="Noegel A.A."/>
            <person name="Schaap P."/>
            <person name="Gloeckner G."/>
        </authorList>
    </citation>
    <scope>NUCLEOTIDE SEQUENCE [LARGE SCALE GENOMIC DNA]</scope>
    <source>
        <strain evidence="2">ATCC 26659 / Pp 5 / PN500</strain>
    </source>
</reference>
<evidence type="ECO:0000313" key="1">
    <source>
        <dbReference type="EMBL" id="EFA83718.1"/>
    </source>
</evidence>
<dbReference type="AlphaFoldDB" id="D3B320"/>
<protein>
    <submittedName>
        <fullName evidence="1">Uncharacterized protein</fullName>
    </submittedName>
</protein>
<dbReference type="InParanoid" id="D3B320"/>
<gene>
    <name evidence="1" type="ORF">PPL_02785</name>
</gene>
<proteinExistence type="predicted"/>